<feature type="region of interest" description="Disordered" evidence="1">
    <location>
        <begin position="65"/>
        <end position="97"/>
    </location>
</feature>
<accession>A0ABN7A6X8</accession>
<feature type="compositionally biased region" description="Polar residues" evidence="1">
    <location>
        <begin position="87"/>
        <end position="97"/>
    </location>
</feature>
<evidence type="ECO:0000313" key="3">
    <source>
        <dbReference type="Proteomes" id="UP001307889"/>
    </source>
</evidence>
<proteinExistence type="predicted"/>
<dbReference type="Proteomes" id="UP001307889">
    <property type="component" value="Chromosome 1"/>
</dbReference>
<keyword evidence="3" id="KW-1185">Reference proteome</keyword>
<evidence type="ECO:0000256" key="1">
    <source>
        <dbReference type="SAM" id="MobiDB-lite"/>
    </source>
</evidence>
<dbReference type="EMBL" id="AP028909">
    <property type="protein sequence ID" value="BES88011.1"/>
    <property type="molecule type" value="Genomic_DNA"/>
</dbReference>
<evidence type="ECO:0000313" key="2">
    <source>
        <dbReference type="EMBL" id="BES88011.1"/>
    </source>
</evidence>
<organism evidence="2 3">
    <name type="scientific">Nesidiocoris tenuis</name>
    <dbReference type="NCBI Taxonomy" id="355587"/>
    <lineage>
        <taxon>Eukaryota</taxon>
        <taxon>Metazoa</taxon>
        <taxon>Ecdysozoa</taxon>
        <taxon>Arthropoda</taxon>
        <taxon>Hexapoda</taxon>
        <taxon>Insecta</taxon>
        <taxon>Pterygota</taxon>
        <taxon>Neoptera</taxon>
        <taxon>Paraneoptera</taxon>
        <taxon>Hemiptera</taxon>
        <taxon>Heteroptera</taxon>
        <taxon>Panheteroptera</taxon>
        <taxon>Cimicomorpha</taxon>
        <taxon>Miridae</taxon>
        <taxon>Dicyphina</taxon>
        <taxon>Nesidiocoris</taxon>
    </lineage>
</organism>
<reference evidence="2 3" key="1">
    <citation type="submission" date="2023-09" db="EMBL/GenBank/DDBJ databases">
        <title>Nesidiocoris tenuis whole genome shotgun sequence.</title>
        <authorList>
            <person name="Shibata T."/>
            <person name="Shimoda M."/>
            <person name="Kobayashi T."/>
            <person name="Uehara T."/>
        </authorList>
    </citation>
    <scope>NUCLEOTIDE SEQUENCE [LARGE SCALE GENOMIC DNA]</scope>
    <source>
        <strain evidence="2 3">Japan</strain>
    </source>
</reference>
<protein>
    <submittedName>
        <fullName evidence="2">Uncharacterized protein</fullName>
    </submittedName>
</protein>
<gene>
    <name evidence="2" type="ORF">NTJ_00818</name>
</gene>
<name>A0ABN7A6X8_9HEMI</name>
<feature type="compositionally biased region" description="Basic and acidic residues" evidence="1">
    <location>
        <begin position="69"/>
        <end position="81"/>
    </location>
</feature>
<sequence>MFIRADVFASRILSKKTDYFQFSELNKTRVKEAEIGKGASSGRRGPQTRLSGLKFHLSKANWSGMEAGRVGDEGRPGDRKPLATAARTRSTKSQMLRQISPFIKRTQDCAIGEKK</sequence>